<evidence type="ECO:0000256" key="4">
    <source>
        <dbReference type="ARBA" id="ARBA00023136"/>
    </source>
</evidence>
<feature type="transmembrane region" description="Helical" evidence="5">
    <location>
        <begin position="271"/>
        <end position="293"/>
    </location>
</feature>
<dbReference type="AlphaFoldDB" id="A0AAN8EX76"/>
<dbReference type="EMBL" id="JAKLMC020000006">
    <property type="protein sequence ID" value="KAK5955606.1"/>
    <property type="molecule type" value="Genomic_DNA"/>
</dbReference>
<comment type="subcellular location">
    <subcellularLocation>
        <location evidence="1">Membrane</location>
        <topology evidence="1">Multi-pass membrane protein</topology>
    </subcellularLocation>
</comment>
<feature type="transmembrane region" description="Helical" evidence="5">
    <location>
        <begin position="25"/>
        <end position="49"/>
    </location>
</feature>
<protein>
    <recommendedName>
        <fullName evidence="8">Zinc/iron permease</fullName>
    </recommendedName>
</protein>
<keyword evidence="2 5" id="KW-0812">Transmembrane</keyword>
<dbReference type="Proteomes" id="UP001316803">
    <property type="component" value="Unassembled WGS sequence"/>
</dbReference>
<feature type="transmembrane region" description="Helical" evidence="5">
    <location>
        <begin position="305"/>
        <end position="325"/>
    </location>
</feature>
<dbReference type="InterPro" id="IPR003689">
    <property type="entry name" value="ZIP"/>
</dbReference>
<dbReference type="Pfam" id="PF02535">
    <property type="entry name" value="Zip"/>
    <property type="match status" value="1"/>
</dbReference>
<keyword evidence="3 5" id="KW-1133">Transmembrane helix</keyword>
<feature type="transmembrane region" description="Helical" evidence="5">
    <location>
        <begin position="102"/>
        <end position="124"/>
    </location>
</feature>
<evidence type="ECO:0000256" key="3">
    <source>
        <dbReference type="ARBA" id="ARBA00022989"/>
    </source>
</evidence>
<evidence type="ECO:0000313" key="7">
    <source>
        <dbReference type="Proteomes" id="UP001316803"/>
    </source>
</evidence>
<gene>
    <name evidence="6" type="ORF">OHC33_003247</name>
</gene>
<keyword evidence="7" id="KW-1185">Reference proteome</keyword>
<accession>A0AAN8EX76</accession>
<feature type="transmembrane region" description="Helical" evidence="5">
    <location>
        <begin position="61"/>
        <end position="82"/>
    </location>
</feature>
<proteinExistence type="predicted"/>
<reference evidence="6 7" key="1">
    <citation type="submission" date="2022-12" db="EMBL/GenBank/DDBJ databases">
        <title>Genomic features and morphological characterization of a novel Knufia sp. strain isolated from spacecraft assembly facility.</title>
        <authorList>
            <person name="Teixeira M."/>
            <person name="Chander A.M."/>
            <person name="Stajich J.E."/>
            <person name="Venkateswaran K."/>
        </authorList>
    </citation>
    <scope>NUCLEOTIDE SEQUENCE [LARGE SCALE GENOMIC DNA]</scope>
    <source>
        <strain evidence="6 7">FJI-L2-BK-P2</strain>
    </source>
</reference>
<organism evidence="6 7">
    <name type="scientific">Knufia fluminis</name>
    <dbReference type="NCBI Taxonomy" id="191047"/>
    <lineage>
        <taxon>Eukaryota</taxon>
        <taxon>Fungi</taxon>
        <taxon>Dikarya</taxon>
        <taxon>Ascomycota</taxon>
        <taxon>Pezizomycotina</taxon>
        <taxon>Eurotiomycetes</taxon>
        <taxon>Chaetothyriomycetidae</taxon>
        <taxon>Chaetothyriales</taxon>
        <taxon>Trichomeriaceae</taxon>
        <taxon>Knufia</taxon>
    </lineage>
</organism>
<evidence type="ECO:0000256" key="5">
    <source>
        <dbReference type="SAM" id="Phobius"/>
    </source>
</evidence>
<evidence type="ECO:0000313" key="6">
    <source>
        <dbReference type="EMBL" id="KAK5955606.1"/>
    </source>
</evidence>
<feature type="transmembrane region" description="Helical" evidence="5">
    <location>
        <begin position="244"/>
        <end position="265"/>
    </location>
</feature>
<evidence type="ECO:0008006" key="8">
    <source>
        <dbReference type="Google" id="ProtNLM"/>
    </source>
</evidence>
<feature type="transmembrane region" description="Helical" evidence="5">
    <location>
        <begin position="380"/>
        <end position="398"/>
    </location>
</feature>
<dbReference type="GO" id="GO:0005385">
    <property type="term" value="F:zinc ion transmembrane transporter activity"/>
    <property type="evidence" value="ECO:0007669"/>
    <property type="project" value="TreeGrafter"/>
</dbReference>
<dbReference type="PANTHER" id="PTHR11040">
    <property type="entry name" value="ZINC/IRON TRANSPORTER"/>
    <property type="match status" value="1"/>
</dbReference>
<feature type="transmembrane region" description="Helical" evidence="5">
    <location>
        <begin position="337"/>
        <end position="360"/>
    </location>
</feature>
<evidence type="ECO:0000256" key="2">
    <source>
        <dbReference type="ARBA" id="ARBA00022692"/>
    </source>
</evidence>
<sequence>MTRALGRRQEDLICSSGESSGQYNLSLQIGALFTILAVSASACAFPLIVARIPRLRLPLKFLFVVRHFGTGVLIATAFVHLLPTAFVSLTNPCLPQFWTESYPAMTGAIALASVFAITSIEMLLSPGRNCCSATMLAEQHHEKPVTVPTRSRGIATHVGGAEQLGPLYGRSKPGRTYSNGRGFGRMVSQDRSDQDRVAPIDDQDVDLDESAQVATATYKHDPELAGVVILSEDQKRNKAALQCVLLEIGILFHSVFIGMSLAVSVGSDMTILLVAIAFHQLFEGLALGSRIATVPWTKNRALQPWLMALAYGCTTPIGQAIGIATSDLYDPDSTTGLLVVGIMNAVSAGLLTYTSLVDLLSEDFLSDESWKVLKGNRRMVAFSLVFLGAFLMSLIGAWA</sequence>
<dbReference type="PANTHER" id="PTHR11040:SF55">
    <property type="entry name" value="MEMBRANE ZINC ION TRANSPORTER, PUTATIVE (AFU_ORTHOLOGUE AFUA_6G00470)-RELATED"/>
    <property type="match status" value="1"/>
</dbReference>
<keyword evidence="4 5" id="KW-0472">Membrane</keyword>
<comment type="caution">
    <text evidence="6">The sequence shown here is derived from an EMBL/GenBank/DDBJ whole genome shotgun (WGS) entry which is preliminary data.</text>
</comment>
<evidence type="ECO:0000256" key="1">
    <source>
        <dbReference type="ARBA" id="ARBA00004141"/>
    </source>
</evidence>
<dbReference type="GO" id="GO:0005886">
    <property type="term" value="C:plasma membrane"/>
    <property type="evidence" value="ECO:0007669"/>
    <property type="project" value="TreeGrafter"/>
</dbReference>
<name>A0AAN8EX76_9EURO</name>